<dbReference type="InterPro" id="IPR003690">
    <property type="entry name" value="MTERF"/>
</dbReference>
<dbReference type="AlphaFoldDB" id="A0A1Q9E3Q5"/>
<sequence length="1074" mass="118837">MWCAAVWSTLRPSSSGDNIQSLSSSLLQGYTSFTPPRRTSRDGGVPKEDCAGQAEACSAAGSAGQKSPRQRLADSDGLFEALVARPARKEGARSHGRHSFTLPSETAEHPLGAAGKHRKVTEPSSPRSPRAQTELPANPEEVPTIKNAEQLEQLRVPGPNRLASFTVRSSACPGISYSYLLSMAVHLNLADGQPCNAGSGARVLSVCSGFLKVLQTRKPSKLFSRYDSTKLRRMTSSEIARTRVVGGPPDHVPFGDVHEGVGGGTFSPSAARGMEDFGMCLYKAGHPRRRPGSFAEAELLSHLAVLLQPEEPIEELFRDFPVVRSDGWGRSTLSPDLSVYGALQATEAALFVEYDGHYRHLMPPGMAADARKSKALLDFAPAGSYVLRIAHIHREWAPSCEMGEVVVDKWQPSREASLVKPLCQVVSFLLRQQGMVLQPGLEAKLKTFVQNPGGSSRQAAVEFTGRIAAECECEFDPAPLHEFLQAQLTLSRSEGQELIRKCPALARCSIDHRLRPRIQFLEACGLTKAEVAKAMARSPSMLGLSIEEKLKPAVQWLRDWGLTKAEISRVIALFPSLFGCSIEKNLEPTVQWLRVLGLTQAEVAKVIARAPSVLGYSIEENLKPRVEWLRDLGLTNTQVVKKVAKVIARFPSILGLSIEEKLKPAVQWLRDWGLTKAEVAKVIARHPQILGYSIEENLKPTVQWLRDLGLSTAATAKVIARLGLTKAEVAKLISCFPQISRFSIETLKMKVGWLLEQFSAEWVSRLLVRSPHVLSRRHQLWVRRTQVLRECGKLSVFGSAMMLTDAKFAQRRGLRPFMRRWAGLLSVRLRRFNEFCDVRWGSFLSLRLHRPPSNQNLRRGLLSGFPALLSRCSCAVRSPPSWWQAGRARKRPGSVAEAELLSHLAVLLRPEERVEELFRDFPAKQSEKWGRNTLSPDLAVYGALQAKEAALFVEYDGHYRHLMPPGMAADIRKSKALLDFAPAGSYVLRIAHGHREWAPSCEMGEVVIEAWQTGREALLVKALRQIVDFLLTRRGGELQPGLRTKLQDFMDNPAGTSPMAVDEFFGTGSRKARA</sequence>
<dbReference type="Proteomes" id="UP000186817">
    <property type="component" value="Unassembled WGS sequence"/>
</dbReference>
<dbReference type="PANTHER" id="PTHR13068:SF151">
    <property type="entry name" value="TRANSCRIPTION TERMINATION FACTOR MTERF9, CHLOROPLASTIC"/>
    <property type="match status" value="1"/>
</dbReference>
<reference evidence="4 5" key="1">
    <citation type="submission" date="2016-02" db="EMBL/GenBank/DDBJ databases">
        <title>Genome analysis of coral dinoflagellate symbionts highlights evolutionary adaptations to a symbiotic lifestyle.</title>
        <authorList>
            <person name="Aranda M."/>
            <person name="Li Y."/>
            <person name="Liew Y.J."/>
            <person name="Baumgarten S."/>
            <person name="Simakov O."/>
            <person name="Wilson M."/>
            <person name="Piel J."/>
            <person name="Ashoor H."/>
            <person name="Bougouffa S."/>
            <person name="Bajic V.B."/>
            <person name="Ryu T."/>
            <person name="Ravasi T."/>
            <person name="Bayer T."/>
            <person name="Micklem G."/>
            <person name="Kim H."/>
            <person name="Bhak J."/>
            <person name="Lajeunesse T.C."/>
            <person name="Voolstra C.R."/>
        </authorList>
    </citation>
    <scope>NUCLEOTIDE SEQUENCE [LARGE SCALE GENOMIC DNA]</scope>
    <source>
        <strain evidence="4 5">CCMP2467</strain>
    </source>
</reference>
<comment type="caution">
    <text evidence="4">The sequence shown here is derived from an EMBL/GenBank/DDBJ whole genome shotgun (WGS) entry which is preliminary data.</text>
</comment>
<evidence type="ECO:0000313" key="4">
    <source>
        <dbReference type="EMBL" id="OLQ02029.1"/>
    </source>
</evidence>
<gene>
    <name evidence="4" type="primary">MTERFD1</name>
    <name evidence="4" type="ORF">AK812_SmicGene15187</name>
</gene>
<evidence type="ECO:0000313" key="5">
    <source>
        <dbReference type="Proteomes" id="UP000186817"/>
    </source>
</evidence>
<proteinExistence type="inferred from homology"/>
<dbReference type="InterPro" id="IPR038538">
    <property type="entry name" value="MTERF_sf"/>
</dbReference>
<protein>
    <submittedName>
        <fullName evidence="4">mTERF domain-containing protein 1, mitochondrial</fullName>
    </submittedName>
</protein>
<dbReference type="PANTHER" id="PTHR13068">
    <property type="entry name" value="CGI-12 PROTEIN-RELATED"/>
    <property type="match status" value="1"/>
</dbReference>
<evidence type="ECO:0000256" key="1">
    <source>
        <dbReference type="ARBA" id="ARBA00007692"/>
    </source>
</evidence>
<evidence type="ECO:0000256" key="2">
    <source>
        <dbReference type="ARBA" id="ARBA00022946"/>
    </source>
</evidence>
<evidence type="ECO:0000256" key="3">
    <source>
        <dbReference type="SAM" id="MobiDB-lite"/>
    </source>
</evidence>
<accession>A0A1Q9E3Q5</accession>
<feature type="region of interest" description="Disordered" evidence="3">
    <location>
        <begin position="30"/>
        <end position="72"/>
    </location>
</feature>
<name>A0A1Q9E3Q5_SYMMI</name>
<dbReference type="OrthoDB" id="637682at2759"/>
<dbReference type="Pfam" id="PF02536">
    <property type="entry name" value="mTERF"/>
    <property type="match status" value="1"/>
</dbReference>
<keyword evidence="5" id="KW-1185">Reference proteome</keyword>
<feature type="region of interest" description="Disordered" evidence="3">
    <location>
        <begin position="86"/>
        <end position="141"/>
    </location>
</feature>
<dbReference type="Gene3D" id="1.25.70.10">
    <property type="entry name" value="Transcription termination factor 3, mitochondrial"/>
    <property type="match status" value="2"/>
</dbReference>
<dbReference type="EMBL" id="LSRX01000275">
    <property type="protein sequence ID" value="OLQ02029.1"/>
    <property type="molecule type" value="Genomic_DNA"/>
</dbReference>
<feature type="compositionally biased region" description="Polar residues" evidence="3">
    <location>
        <begin position="122"/>
        <end position="131"/>
    </location>
</feature>
<comment type="similarity">
    <text evidence="1">Belongs to the mTERF family.</text>
</comment>
<organism evidence="4 5">
    <name type="scientific">Symbiodinium microadriaticum</name>
    <name type="common">Dinoflagellate</name>
    <name type="synonym">Zooxanthella microadriatica</name>
    <dbReference type="NCBI Taxonomy" id="2951"/>
    <lineage>
        <taxon>Eukaryota</taxon>
        <taxon>Sar</taxon>
        <taxon>Alveolata</taxon>
        <taxon>Dinophyceae</taxon>
        <taxon>Suessiales</taxon>
        <taxon>Symbiodiniaceae</taxon>
        <taxon>Symbiodinium</taxon>
    </lineage>
</organism>
<dbReference type="GO" id="GO:0003676">
    <property type="term" value="F:nucleic acid binding"/>
    <property type="evidence" value="ECO:0007669"/>
    <property type="project" value="InterPro"/>
</dbReference>
<dbReference type="SMART" id="SM00733">
    <property type="entry name" value="Mterf"/>
    <property type="match status" value="8"/>
</dbReference>
<keyword evidence="2" id="KW-0809">Transit peptide</keyword>
<feature type="compositionally biased region" description="Basic and acidic residues" evidence="3">
    <location>
        <begin position="39"/>
        <end position="50"/>
    </location>
</feature>